<organism evidence="1">
    <name type="scientific">marine sediment metagenome</name>
    <dbReference type="NCBI Taxonomy" id="412755"/>
    <lineage>
        <taxon>unclassified sequences</taxon>
        <taxon>metagenomes</taxon>
        <taxon>ecological metagenomes</taxon>
    </lineage>
</organism>
<proteinExistence type="predicted"/>
<dbReference type="EMBL" id="LAZR01033596">
    <property type="protein sequence ID" value="KKL47634.1"/>
    <property type="molecule type" value="Genomic_DNA"/>
</dbReference>
<protein>
    <submittedName>
        <fullName evidence="1">Uncharacterized protein</fullName>
    </submittedName>
</protein>
<dbReference type="AlphaFoldDB" id="A0A0F9CEY5"/>
<sequence length="64" mass="7730">MKTENGDVLMDFIQYCMKYPKQRFWQALRNWSGFHFIYGGEKMTTDDALTDTFFFKGFSHKEML</sequence>
<reference evidence="1" key="1">
    <citation type="journal article" date="2015" name="Nature">
        <title>Complex archaea that bridge the gap between prokaryotes and eukaryotes.</title>
        <authorList>
            <person name="Spang A."/>
            <person name="Saw J.H."/>
            <person name="Jorgensen S.L."/>
            <person name="Zaremba-Niedzwiedzka K."/>
            <person name="Martijn J."/>
            <person name="Lind A.E."/>
            <person name="van Eijk R."/>
            <person name="Schleper C."/>
            <person name="Guy L."/>
            <person name="Ettema T.J."/>
        </authorList>
    </citation>
    <scope>NUCLEOTIDE SEQUENCE</scope>
</reference>
<accession>A0A0F9CEY5</accession>
<name>A0A0F9CEY5_9ZZZZ</name>
<gene>
    <name evidence="1" type="ORF">LCGC14_2333570</name>
</gene>
<evidence type="ECO:0000313" key="1">
    <source>
        <dbReference type="EMBL" id="KKL47634.1"/>
    </source>
</evidence>
<comment type="caution">
    <text evidence="1">The sequence shown here is derived from an EMBL/GenBank/DDBJ whole genome shotgun (WGS) entry which is preliminary data.</text>
</comment>